<accession>A0A1E5VCJ7</accession>
<proteinExistence type="predicted"/>
<feature type="region of interest" description="Disordered" evidence="1">
    <location>
        <begin position="1"/>
        <end position="23"/>
    </location>
</feature>
<evidence type="ECO:0000313" key="3">
    <source>
        <dbReference type="Proteomes" id="UP000095767"/>
    </source>
</evidence>
<keyword evidence="3" id="KW-1185">Reference proteome</keyword>
<name>A0A1E5VCJ7_9POAL</name>
<gene>
    <name evidence="2" type="ORF">BAE44_0016105</name>
</gene>
<reference evidence="2 3" key="1">
    <citation type="submission" date="2016-09" db="EMBL/GenBank/DDBJ databases">
        <title>The draft genome of Dichanthelium oligosanthes: A C3 panicoid grass species.</title>
        <authorList>
            <person name="Studer A.J."/>
            <person name="Schnable J.C."/>
            <person name="Brutnell T.P."/>
        </authorList>
    </citation>
    <scope>NUCLEOTIDE SEQUENCE [LARGE SCALE GENOMIC DNA]</scope>
    <source>
        <strain evidence="3">cv. Kellogg 1175</strain>
        <tissue evidence="2">Leaf</tissue>
    </source>
</reference>
<protein>
    <submittedName>
        <fullName evidence="2">Uncharacterized protein</fullName>
    </submittedName>
</protein>
<dbReference type="Proteomes" id="UP000095767">
    <property type="component" value="Unassembled WGS sequence"/>
</dbReference>
<sequence length="88" mass="9624">MIGHEADRIGRLPGQPDVDFPMYSRNNKGVKKPYINFKGLMVGNAVTADYYHDQVGTFESCTITEQSISAGTSVPGQVQTDTNSQKTL</sequence>
<evidence type="ECO:0000313" key="2">
    <source>
        <dbReference type="EMBL" id="OEL22876.1"/>
    </source>
</evidence>
<feature type="region of interest" description="Disordered" evidence="1">
    <location>
        <begin position="69"/>
        <end position="88"/>
    </location>
</feature>
<feature type="compositionally biased region" description="Basic and acidic residues" evidence="1">
    <location>
        <begin position="1"/>
        <end position="10"/>
    </location>
</feature>
<comment type="caution">
    <text evidence="2">The sequence shown here is derived from an EMBL/GenBank/DDBJ whole genome shotgun (WGS) entry which is preliminary data.</text>
</comment>
<dbReference type="STRING" id="888268.A0A1E5VCJ7"/>
<evidence type="ECO:0000256" key="1">
    <source>
        <dbReference type="SAM" id="MobiDB-lite"/>
    </source>
</evidence>
<dbReference type="AlphaFoldDB" id="A0A1E5VCJ7"/>
<dbReference type="EMBL" id="LWDX02044273">
    <property type="protein sequence ID" value="OEL22876.1"/>
    <property type="molecule type" value="Genomic_DNA"/>
</dbReference>
<organism evidence="2 3">
    <name type="scientific">Dichanthelium oligosanthes</name>
    <dbReference type="NCBI Taxonomy" id="888268"/>
    <lineage>
        <taxon>Eukaryota</taxon>
        <taxon>Viridiplantae</taxon>
        <taxon>Streptophyta</taxon>
        <taxon>Embryophyta</taxon>
        <taxon>Tracheophyta</taxon>
        <taxon>Spermatophyta</taxon>
        <taxon>Magnoliopsida</taxon>
        <taxon>Liliopsida</taxon>
        <taxon>Poales</taxon>
        <taxon>Poaceae</taxon>
        <taxon>PACMAD clade</taxon>
        <taxon>Panicoideae</taxon>
        <taxon>Panicodae</taxon>
        <taxon>Paniceae</taxon>
        <taxon>Dichantheliinae</taxon>
        <taxon>Dichanthelium</taxon>
    </lineage>
</organism>